<proteinExistence type="predicted"/>
<dbReference type="AlphaFoldDB" id="A0AAV7LMD2"/>
<protein>
    <submittedName>
        <fullName evidence="2">Uncharacterized protein</fullName>
    </submittedName>
</protein>
<dbReference type="EMBL" id="JANPWB010000015">
    <property type="protein sequence ID" value="KAJ1090588.1"/>
    <property type="molecule type" value="Genomic_DNA"/>
</dbReference>
<name>A0AAV7LMD2_PLEWA</name>
<reference evidence="2" key="1">
    <citation type="journal article" date="2022" name="bioRxiv">
        <title>Sequencing and chromosome-scale assembly of the giantPleurodeles waltlgenome.</title>
        <authorList>
            <person name="Brown T."/>
            <person name="Elewa A."/>
            <person name="Iarovenko S."/>
            <person name="Subramanian E."/>
            <person name="Araus A.J."/>
            <person name="Petzold A."/>
            <person name="Susuki M."/>
            <person name="Suzuki K.-i.T."/>
            <person name="Hayashi T."/>
            <person name="Toyoda A."/>
            <person name="Oliveira C."/>
            <person name="Osipova E."/>
            <person name="Leigh N.D."/>
            <person name="Simon A."/>
            <person name="Yun M.H."/>
        </authorList>
    </citation>
    <scope>NUCLEOTIDE SEQUENCE</scope>
    <source>
        <strain evidence="2">20211129_DDA</strain>
        <tissue evidence="2">Liver</tissue>
    </source>
</reference>
<evidence type="ECO:0000256" key="1">
    <source>
        <dbReference type="SAM" id="MobiDB-lite"/>
    </source>
</evidence>
<accession>A0AAV7LMD2</accession>
<feature type="region of interest" description="Disordered" evidence="1">
    <location>
        <begin position="69"/>
        <end position="188"/>
    </location>
</feature>
<feature type="compositionally biased region" description="Basic residues" evidence="1">
    <location>
        <begin position="174"/>
        <end position="188"/>
    </location>
</feature>
<evidence type="ECO:0000313" key="3">
    <source>
        <dbReference type="Proteomes" id="UP001066276"/>
    </source>
</evidence>
<evidence type="ECO:0000313" key="2">
    <source>
        <dbReference type="EMBL" id="KAJ1090588.1"/>
    </source>
</evidence>
<sequence length="188" mass="19753">MHVTSPPLLVPCCQQGPLRAAFTTDQWTQGPVSPRAALCPDPAAHQCTRTLVSSARGLGLAALNAPALRTTSGAQHNPRRAPAARRPPGASPHHFSWLSGHQAQGPTRDPRPPAAGASTGHAAPLSCAALPQAPWDTPPSGASGAVTRPPNFTLTGVAEPYRTPRRQSTDKPVRSRRHLGHAPRKSLF</sequence>
<keyword evidence="3" id="KW-1185">Reference proteome</keyword>
<organism evidence="2 3">
    <name type="scientific">Pleurodeles waltl</name>
    <name type="common">Iberian ribbed newt</name>
    <dbReference type="NCBI Taxonomy" id="8319"/>
    <lineage>
        <taxon>Eukaryota</taxon>
        <taxon>Metazoa</taxon>
        <taxon>Chordata</taxon>
        <taxon>Craniata</taxon>
        <taxon>Vertebrata</taxon>
        <taxon>Euteleostomi</taxon>
        <taxon>Amphibia</taxon>
        <taxon>Batrachia</taxon>
        <taxon>Caudata</taxon>
        <taxon>Salamandroidea</taxon>
        <taxon>Salamandridae</taxon>
        <taxon>Pleurodelinae</taxon>
        <taxon>Pleurodeles</taxon>
    </lineage>
</organism>
<dbReference type="Proteomes" id="UP001066276">
    <property type="component" value="Chromosome 11"/>
</dbReference>
<gene>
    <name evidence="2" type="ORF">NDU88_003718</name>
</gene>
<comment type="caution">
    <text evidence="2">The sequence shown here is derived from an EMBL/GenBank/DDBJ whole genome shotgun (WGS) entry which is preliminary data.</text>
</comment>